<dbReference type="InterPro" id="IPR052462">
    <property type="entry name" value="SLIRP/GR-RBP-like"/>
</dbReference>
<evidence type="ECO:0000259" key="3">
    <source>
        <dbReference type="PROSITE" id="PS50102"/>
    </source>
</evidence>
<dbReference type="PANTHER" id="PTHR48027">
    <property type="entry name" value="HETEROGENEOUS NUCLEAR RIBONUCLEOPROTEIN 87F-RELATED"/>
    <property type="match status" value="1"/>
</dbReference>
<reference evidence="4 5" key="1">
    <citation type="submission" date="2022-04" db="EMBL/GenBank/DDBJ databases">
        <title>Positive selection, recombination, and allopatry shape intraspecific diversity of widespread and dominant cyanobacteria.</title>
        <authorList>
            <person name="Wei J."/>
            <person name="Shu W."/>
            <person name="Hu C."/>
        </authorList>
    </citation>
    <scope>NUCLEOTIDE SEQUENCE [LARGE SCALE GENOMIC DNA]</scope>
    <source>
        <strain evidence="4 5">GB2-A4</strain>
    </source>
</reference>
<dbReference type="SMART" id="SM00360">
    <property type="entry name" value="RRM"/>
    <property type="match status" value="1"/>
</dbReference>
<feature type="compositionally biased region" description="Low complexity" evidence="2">
    <location>
        <begin position="91"/>
        <end position="121"/>
    </location>
</feature>
<evidence type="ECO:0000313" key="5">
    <source>
        <dbReference type="Proteomes" id="UP001464891"/>
    </source>
</evidence>
<dbReference type="RefSeq" id="WP_190432184.1">
    <property type="nucleotide sequence ID" value="NZ_JAMPKM010000012.1"/>
</dbReference>
<dbReference type="InterPro" id="IPR012677">
    <property type="entry name" value="Nucleotide-bd_a/b_plait_sf"/>
</dbReference>
<gene>
    <name evidence="4" type="ORF">NC998_18530</name>
</gene>
<protein>
    <submittedName>
        <fullName evidence="4">RNA-binding protein</fullName>
    </submittedName>
</protein>
<name>A0ABV0JBD8_9CYAN</name>
<dbReference type="Gene3D" id="3.30.70.330">
    <property type="match status" value="1"/>
</dbReference>
<organism evidence="4 5">
    <name type="scientific">Trichocoleus desertorum GB2-A4</name>
    <dbReference type="NCBI Taxonomy" id="2933944"/>
    <lineage>
        <taxon>Bacteria</taxon>
        <taxon>Bacillati</taxon>
        <taxon>Cyanobacteriota</taxon>
        <taxon>Cyanophyceae</taxon>
        <taxon>Leptolyngbyales</taxon>
        <taxon>Trichocoleusaceae</taxon>
        <taxon>Trichocoleus</taxon>
    </lineage>
</organism>
<feature type="domain" description="RRM" evidence="3">
    <location>
        <begin position="3"/>
        <end position="81"/>
    </location>
</feature>
<dbReference type="Pfam" id="PF00076">
    <property type="entry name" value="RRM_1"/>
    <property type="match status" value="1"/>
</dbReference>
<comment type="caution">
    <text evidence="4">The sequence shown here is derived from an EMBL/GenBank/DDBJ whole genome shotgun (WGS) entry which is preliminary data.</text>
</comment>
<accession>A0ABV0JBD8</accession>
<dbReference type="InterPro" id="IPR000504">
    <property type="entry name" value="RRM_dom"/>
</dbReference>
<sequence length="160" mass="17200">MSIRLYVGNLPKEVERQELAAVFAEAGDSVSTKVITDRKTGKCRGFGFVTVKTDEQADEIIEKYNGFVLKDCALKIEKALPRAKGKEEQGAEGAEGVSSSPSPSAPSTGSRRSKGNSNNNNKSRRVAASTSTDSDAVQPDPRWAQDLEKLKQLLAAQATN</sequence>
<dbReference type="PROSITE" id="PS50102">
    <property type="entry name" value="RRM"/>
    <property type="match status" value="1"/>
</dbReference>
<dbReference type="Proteomes" id="UP001464891">
    <property type="component" value="Unassembled WGS sequence"/>
</dbReference>
<dbReference type="EMBL" id="JAMPKM010000012">
    <property type="protein sequence ID" value="MEP0819099.1"/>
    <property type="molecule type" value="Genomic_DNA"/>
</dbReference>
<evidence type="ECO:0000313" key="4">
    <source>
        <dbReference type="EMBL" id="MEP0819099.1"/>
    </source>
</evidence>
<evidence type="ECO:0000256" key="1">
    <source>
        <dbReference type="ARBA" id="ARBA00022884"/>
    </source>
</evidence>
<dbReference type="SUPFAM" id="SSF54928">
    <property type="entry name" value="RNA-binding domain, RBD"/>
    <property type="match status" value="1"/>
</dbReference>
<evidence type="ECO:0000256" key="2">
    <source>
        <dbReference type="SAM" id="MobiDB-lite"/>
    </source>
</evidence>
<keyword evidence="1" id="KW-0694">RNA-binding</keyword>
<keyword evidence="5" id="KW-1185">Reference proteome</keyword>
<feature type="region of interest" description="Disordered" evidence="2">
    <location>
        <begin position="81"/>
        <end position="144"/>
    </location>
</feature>
<dbReference type="InterPro" id="IPR035979">
    <property type="entry name" value="RBD_domain_sf"/>
</dbReference>
<proteinExistence type="predicted"/>